<dbReference type="PANTHER" id="PTHR43095">
    <property type="entry name" value="SUGAR KINASE"/>
    <property type="match status" value="1"/>
</dbReference>
<keyword evidence="2 4" id="KW-0808">Transferase</keyword>
<evidence type="ECO:0000259" key="6">
    <source>
        <dbReference type="Pfam" id="PF02782"/>
    </source>
</evidence>
<evidence type="ECO:0000313" key="7">
    <source>
        <dbReference type="EMBL" id="MBC8569846.1"/>
    </source>
</evidence>
<name>A0A926EDC7_9FIRM</name>
<dbReference type="InterPro" id="IPR050406">
    <property type="entry name" value="FGGY_Carb_Kinase"/>
</dbReference>
<dbReference type="Proteomes" id="UP000660861">
    <property type="component" value="Unassembled WGS sequence"/>
</dbReference>
<evidence type="ECO:0000313" key="8">
    <source>
        <dbReference type="Proteomes" id="UP000660861"/>
    </source>
</evidence>
<feature type="domain" description="Carbohydrate kinase FGGY N-terminal" evidence="5">
    <location>
        <begin position="5"/>
        <end position="250"/>
    </location>
</feature>
<dbReference type="PIRSF" id="PIRSF000538">
    <property type="entry name" value="GlpK"/>
    <property type="match status" value="1"/>
</dbReference>
<keyword evidence="8" id="KW-1185">Reference proteome</keyword>
<dbReference type="PANTHER" id="PTHR43095:SF5">
    <property type="entry name" value="XYLULOSE KINASE"/>
    <property type="match status" value="1"/>
</dbReference>
<evidence type="ECO:0000256" key="3">
    <source>
        <dbReference type="ARBA" id="ARBA00022777"/>
    </source>
</evidence>
<evidence type="ECO:0000259" key="5">
    <source>
        <dbReference type="Pfam" id="PF00370"/>
    </source>
</evidence>
<comment type="similarity">
    <text evidence="1 4">Belongs to the FGGY kinase family.</text>
</comment>
<comment type="caution">
    <text evidence="7">The sequence shown here is derived from an EMBL/GenBank/DDBJ whole genome shotgun (WGS) entry which is preliminary data.</text>
</comment>
<accession>A0A926EDC7</accession>
<dbReference type="InterPro" id="IPR018483">
    <property type="entry name" value="Carb_kinase_FGGY_CS"/>
</dbReference>
<dbReference type="SUPFAM" id="SSF53067">
    <property type="entry name" value="Actin-like ATPase domain"/>
    <property type="match status" value="2"/>
</dbReference>
<feature type="domain" description="Carbohydrate kinase FGGY C-terminal" evidence="6">
    <location>
        <begin position="260"/>
        <end position="456"/>
    </location>
</feature>
<dbReference type="AlphaFoldDB" id="A0A926EDC7"/>
<organism evidence="7 8">
    <name type="scientific">Zongyangia hominis</name>
    <dbReference type="NCBI Taxonomy" id="2763677"/>
    <lineage>
        <taxon>Bacteria</taxon>
        <taxon>Bacillati</taxon>
        <taxon>Bacillota</taxon>
        <taxon>Clostridia</taxon>
        <taxon>Eubacteriales</taxon>
        <taxon>Oscillospiraceae</taxon>
        <taxon>Zongyangia</taxon>
    </lineage>
</organism>
<evidence type="ECO:0000256" key="1">
    <source>
        <dbReference type="ARBA" id="ARBA00009156"/>
    </source>
</evidence>
<dbReference type="EMBL" id="JACRTC010000001">
    <property type="protein sequence ID" value="MBC8569846.1"/>
    <property type="molecule type" value="Genomic_DNA"/>
</dbReference>
<dbReference type="InterPro" id="IPR018484">
    <property type="entry name" value="FGGY_N"/>
</dbReference>
<dbReference type="GO" id="GO:0016773">
    <property type="term" value="F:phosphotransferase activity, alcohol group as acceptor"/>
    <property type="evidence" value="ECO:0007669"/>
    <property type="project" value="InterPro"/>
</dbReference>
<dbReference type="PROSITE" id="PS00445">
    <property type="entry name" value="FGGY_KINASES_2"/>
    <property type="match status" value="1"/>
</dbReference>
<dbReference type="InterPro" id="IPR043129">
    <property type="entry name" value="ATPase_NBD"/>
</dbReference>
<dbReference type="RefSeq" id="WP_262396933.1">
    <property type="nucleotide sequence ID" value="NZ_JACRTC010000001.1"/>
</dbReference>
<dbReference type="Pfam" id="PF00370">
    <property type="entry name" value="FGGY_N"/>
    <property type="match status" value="1"/>
</dbReference>
<proteinExistence type="inferred from homology"/>
<dbReference type="InterPro" id="IPR018485">
    <property type="entry name" value="FGGY_C"/>
</dbReference>
<dbReference type="Gene3D" id="3.30.420.40">
    <property type="match status" value="2"/>
</dbReference>
<evidence type="ECO:0000256" key="2">
    <source>
        <dbReference type="ARBA" id="ARBA00022679"/>
    </source>
</evidence>
<keyword evidence="3 4" id="KW-0418">Kinase</keyword>
<dbReference type="InterPro" id="IPR000577">
    <property type="entry name" value="Carb_kinase_FGGY"/>
</dbReference>
<sequence>MTEKIIAWDLGTGGNKASLYDAEGNCLADAFVDYPTMYSKGGWHEQRPADWWNAIVESTKKLLSQGKTDPKDIVCCGISGHSLGSVPMDAHGNLLRESTPIWSDTRAVKQARRFFTAYDERKWYELTGNGVDPAMYPAFKILWYKENEPEMFAKIDKIIGTKDYINYRLTGKILTDYSYASGSGCYDIRGWKFSDELLDAMGLKREMFPELTASTQVIGTILPDVAKELGLGDHVQVVSGGVDNSCMAMGAKAFKDGRVYNALGSSDWIAVTSKEPLIDYSARTYVFAHVAPDLFTSALCIKSGGTSFKWVRDQLAINVMEEAKREDKNVYALMDALAAQSPVGANKLIFNPSLGGGVPIDKSNHIRGAFIGLDLSHTQSDLIRASMEGISMVMRTYLDRLRELTPISDEMLLVGGGSKSAVWRQIYADIYNVRILKSTIDQQAAALGAAACAAYGVGMWKDFDRIDKVHVLESTTQPIPEHVQTYEALLPVFAKTMDVMSDLGDMLADI</sequence>
<dbReference type="Pfam" id="PF02782">
    <property type="entry name" value="FGGY_C"/>
    <property type="match status" value="1"/>
</dbReference>
<gene>
    <name evidence="7" type="ORF">H8709_03270</name>
</gene>
<dbReference type="GO" id="GO:0005975">
    <property type="term" value="P:carbohydrate metabolic process"/>
    <property type="evidence" value="ECO:0007669"/>
    <property type="project" value="InterPro"/>
</dbReference>
<evidence type="ECO:0000256" key="4">
    <source>
        <dbReference type="RuleBase" id="RU003733"/>
    </source>
</evidence>
<dbReference type="CDD" id="cd07805">
    <property type="entry name" value="ASKHA_NBD_FGGY_CvXK-like"/>
    <property type="match status" value="1"/>
</dbReference>
<dbReference type="GO" id="GO:0016301">
    <property type="term" value="F:kinase activity"/>
    <property type="evidence" value="ECO:0007669"/>
    <property type="project" value="UniProtKB-KW"/>
</dbReference>
<protein>
    <submittedName>
        <fullName evidence="7">FGGY-family carbohydrate kinase</fullName>
    </submittedName>
</protein>
<reference evidence="7" key="1">
    <citation type="submission" date="2020-08" db="EMBL/GenBank/DDBJ databases">
        <title>Genome public.</title>
        <authorList>
            <person name="Liu C."/>
            <person name="Sun Q."/>
        </authorList>
    </citation>
    <scope>NUCLEOTIDE SEQUENCE</scope>
    <source>
        <strain evidence="7">NSJ-54</strain>
    </source>
</reference>